<dbReference type="Proteomes" id="UP000686327">
    <property type="component" value="Unassembled WGS sequence"/>
</dbReference>
<accession>A0ABS6DJN4</accession>
<organism evidence="1 2">
    <name type="scientific">Cedecea davisae</name>
    <dbReference type="NCBI Taxonomy" id="158484"/>
    <lineage>
        <taxon>Bacteria</taxon>
        <taxon>Pseudomonadati</taxon>
        <taxon>Pseudomonadota</taxon>
        <taxon>Gammaproteobacteria</taxon>
        <taxon>Enterobacterales</taxon>
        <taxon>Enterobacteriaceae</taxon>
        <taxon>Cedecea</taxon>
    </lineage>
</organism>
<comment type="caution">
    <text evidence="1">The sequence shown here is derived from an EMBL/GenBank/DDBJ whole genome shotgun (WGS) entry which is preliminary data.</text>
</comment>
<gene>
    <name evidence="1" type="ORF">KC222_15570</name>
</gene>
<dbReference type="RefSeq" id="WP_016536081.1">
    <property type="nucleotide sequence ID" value="NZ_CABKSL010000001.1"/>
</dbReference>
<dbReference type="EMBL" id="JAGRYU010000030">
    <property type="protein sequence ID" value="MBU4683426.1"/>
    <property type="molecule type" value="Genomic_DNA"/>
</dbReference>
<evidence type="ECO:0000313" key="2">
    <source>
        <dbReference type="Proteomes" id="UP000686327"/>
    </source>
</evidence>
<keyword evidence="2" id="KW-1185">Reference proteome</keyword>
<reference evidence="2" key="1">
    <citation type="submission" date="2023-07" db="EMBL/GenBank/DDBJ databases">
        <title>Cedecea davisae an AmpC producer and its therapeutic implications.</title>
        <authorList>
            <person name="Notter J."/>
        </authorList>
    </citation>
    <scope>NUCLEOTIDE SEQUENCE [LARGE SCALE GENOMIC DNA]</scope>
    <source>
        <strain evidence="2">1</strain>
    </source>
</reference>
<proteinExistence type="predicted"/>
<protein>
    <submittedName>
        <fullName evidence="1">Uncharacterized protein</fullName>
    </submittedName>
</protein>
<evidence type="ECO:0000313" key="1">
    <source>
        <dbReference type="EMBL" id="MBU4683426.1"/>
    </source>
</evidence>
<name>A0ABS6DJN4_9ENTR</name>
<sequence length="46" mass="5040">MEIDLENLVFSGLDEAEVRNAERQEDADKKAQAVVADDDCGDACKI</sequence>